<name>A0A193LFS3_9GAMM</name>
<dbReference type="KEGG" id="woc:BA177_09395"/>
<dbReference type="PANTHER" id="PTHR36439">
    <property type="entry name" value="BLL4334 PROTEIN"/>
    <property type="match status" value="1"/>
</dbReference>
<dbReference type="InterPro" id="IPR012545">
    <property type="entry name" value="DUF1697"/>
</dbReference>
<proteinExistence type="predicted"/>
<sequence>MTHYIALLYSVFLGKGKRVIMADLREMAETMGLKDVRTVLATGNLIFSTDKQHLLALSETLEQKFVEQFDRPISMILRTADDWRQLLADNPFPTESIDDPSHVTVRVMREPVTAAAVSKLEQWRTDAEQVRVVNGNLWVYFGAGIGQSKLGAALSPERMGGIGTVRNWNTVLKIAASVPD</sequence>
<reference evidence="1 2" key="1">
    <citation type="submission" date="2016-06" db="EMBL/GenBank/DDBJ databases">
        <title>Complete genome sequence of a deep-branching marine Gamma Proteobacterium Woeseia oceani type strain XK5.</title>
        <authorList>
            <person name="Mu D."/>
            <person name="Du Z."/>
        </authorList>
    </citation>
    <scope>NUCLEOTIDE SEQUENCE [LARGE SCALE GENOMIC DNA]</scope>
    <source>
        <strain evidence="1 2">XK5</strain>
    </source>
</reference>
<evidence type="ECO:0008006" key="3">
    <source>
        <dbReference type="Google" id="ProtNLM"/>
    </source>
</evidence>
<dbReference type="RefSeq" id="WP_068615673.1">
    <property type="nucleotide sequence ID" value="NZ_CP016268.1"/>
</dbReference>
<organism evidence="1 2">
    <name type="scientific">Woeseia oceani</name>
    <dbReference type="NCBI Taxonomy" id="1548547"/>
    <lineage>
        <taxon>Bacteria</taxon>
        <taxon>Pseudomonadati</taxon>
        <taxon>Pseudomonadota</taxon>
        <taxon>Gammaproteobacteria</taxon>
        <taxon>Woeseiales</taxon>
        <taxon>Woeseiaceae</taxon>
        <taxon>Woeseia</taxon>
    </lineage>
</organism>
<evidence type="ECO:0000313" key="1">
    <source>
        <dbReference type="EMBL" id="ANO51385.1"/>
    </source>
</evidence>
<keyword evidence="2" id="KW-1185">Reference proteome</keyword>
<gene>
    <name evidence="1" type="ORF">BA177_09395</name>
</gene>
<dbReference type="PIRSF" id="PIRSF008502">
    <property type="entry name" value="UCP008502"/>
    <property type="match status" value="1"/>
</dbReference>
<dbReference type="PANTHER" id="PTHR36439:SF1">
    <property type="entry name" value="DUF1697 DOMAIN-CONTAINING PROTEIN"/>
    <property type="match status" value="1"/>
</dbReference>
<dbReference type="AlphaFoldDB" id="A0A193LFS3"/>
<dbReference type="SUPFAM" id="SSF160379">
    <property type="entry name" value="SP0830-like"/>
    <property type="match status" value="1"/>
</dbReference>
<dbReference type="STRING" id="1548547.BA177_09395"/>
<evidence type="ECO:0000313" key="2">
    <source>
        <dbReference type="Proteomes" id="UP000092695"/>
    </source>
</evidence>
<dbReference type="EMBL" id="CP016268">
    <property type="protein sequence ID" value="ANO51385.1"/>
    <property type="molecule type" value="Genomic_DNA"/>
</dbReference>
<dbReference type="Gene3D" id="3.30.70.1280">
    <property type="entry name" value="SP0830-like domains"/>
    <property type="match status" value="1"/>
</dbReference>
<accession>A0A193LFS3</accession>
<protein>
    <recommendedName>
        <fullName evidence="3">DUF1697 domain-containing protein</fullName>
    </recommendedName>
</protein>
<dbReference type="Pfam" id="PF08002">
    <property type="entry name" value="DUF1697"/>
    <property type="match status" value="1"/>
</dbReference>
<dbReference type="Proteomes" id="UP000092695">
    <property type="component" value="Chromosome"/>
</dbReference>